<dbReference type="CDD" id="cd02894">
    <property type="entry name" value="GGTase-II"/>
    <property type="match status" value="1"/>
</dbReference>
<sequence>MSATSESFAGAVAGPSKPPPYLQRSLHIRYIASLHTHTSSLAYRLTTHLRLNAIYWALCTLHILDAPDALPRNELVQFTLSCWDEERGAFGPHPGHDAHILASLSAVQILALCDALPDLDAEKRDQLIKFITSLQNPSTGAFSGDHTYLEEDTRFLYCSVSALSLLGALHHLDKPLTIRAVLAVRNHDGGFGTVPGAESHAGQAFVCMGALAILGGLDELDKKAKDKTASWLAERQLENGGLNGRPQKLEDVCYSWWVLTALSILHKLHWISPPKLCDFILSAQDPDHGGIADRPDNVADVFHTFFGVAGLSLLGYRLDDNAKDQSHESADGLKNAEPDECSLLQEIDPVYALPARVTKKLGLQLDYQALGR</sequence>
<dbReference type="InterPro" id="IPR001330">
    <property type="entry name" value="Prenyltrans"/>
</dbReference>
<evidence type="ECO:0000256" key="2">
    <source>
        <dbReference type="ARBA" id="ARBA00011355"/>
    </source>
</evidence>
<feature type="domain" description="Prenyltransferase alpha-alpha toroid" evidence="12">
    <location>
        <begin position="22"/>
        <end position="352"/>
    </location>
</feature>
<evidence type="ECO:0000313" key="14">
    <source>
        <dbReference type="Proteomes" id="UP000245783"/>
    </source>
</evidence>
<dbReference type="SUPFAM" id="SSF48239">
    <property type="entry name" value="Terpenoid cyclases/Protein prenyltransferases"/>
    <property type="match status" value="1"/>
</dbReference>
<dbReference type="Gene3D" id="1.50.10.20">
    <property type="match status" value="1"/>
</dbReference>
<dbReference type="InterPro" id="IPR026873">
    <property type="entry name" value="Ptb1"/>
</dbReference>
<dbReference type="GO" id="GO:0072657">
    <property type="term" value="P:protein localization to membrane"/>
    <property type="evidence" value="ECO:0007669"/>
    <property type="project" value="UniProtKB-ARBA"/>
</dbReference>
<keyword evidence="7" id="KW-0677">Repeat</keyword>
<dbReference type="OrthoDB" id="5428259at2759"/>
<evidence type="ECO:0000256" key="1">
    <source>
        <dbReference type="ARBA" id="ARBA00010497"/>
    </source>
</evidence>
<reference evidence="13 14" key="1">
    <citation type="journal article" date="2018" name="Mol. Biol. Evol.">
        <title>Broad Genomic Sampling Reveals a Smut Pathogenic Ancestry of the Fungal Clade Ustilaginomycotina.</title>
        <authorList>
            <person name="Kijpornyongpan T."/>
            <person name="Mondo S.J."/>
            <person name="Barry K."/>
            <person name="Sandor L."/>
            <person name="Lee J."/>
            <person name="Lipzen A."/>
            <person name="Pangilinan J."/>
            <person name="LaButti K."/>
            <person name="Hainaut M."/>
            <person name="Henrissat B."/>
            <person name="Grigoriev I.V."/>
            <person name="Spatafora J.W."/>
            <person name="Aime M.C."/>
        </authorList>
    </citation>
    <scope>NUCLEOTIDE SEQUENCE [LARGE SCALE GENOMIC DNA]</scope>
    <source>
        <strain evidence="13 14">MCA 4658</strain>
    </source>
</reference>
<comment type="function">
    <text evidence="11">Catalyzes the transfer of a geranylgeranyl moiety from geranylgeranyl diphosphate to both cysteines of proteins with the C-terminal sequence -XXCC, -XCXC and -CCXX.</text>
</comment>
<comment type="similarity">
    <text evidence="1 11">Belongs to the protein prenyltransferase subunit beta family.</text>
</comment>
<keyword evidence="5 11" id="KW-0808">Transferase</keyword>
<comment type="catalytic activity">
    <reaction evidence="9 11">
        <text>geranylgeranyl diphosphate + L-cysteinyl-[protein] = S-geranylgeranyl-L-cysteinyl-[protein] + diphosphate</text>
        <dbReference type="Rhea" id="RHEA:21240"/>
        <dbReference type="Rhea" id="RHEA-COMP:10131"/>
        <dbReference type="Rhea" id="RHEA-COMP:11537"/>
        <dbReference type="ChEBI" id="CHEBI:29950"/>
        <dbReference type="ChEBI" id="CHEBI:33019"/>
        <dbReference type="ChEBI" id="CHEBI:57533"/>
        <dbReference type="ChEBI" id="CHEBI:86021"/>
        <dbReference type="EC" id="2.5.1.60"/>
    </reaction>
</comment>
<dbReference type="GeneID" id="37034386"/>
<proteinExistence type="inferred from homology"/>
<dbReference type="GO" id="GO:0046872">
    <property type="term" value="F:metal ion binding"/>
    <property type="evidence" value="ECO:0007669"/>
    <property type="project" value="UniProtKB-KW"/>
</dbReference>
<evidence type="ECO:0000256" key="4">
    <source>
        <dbReference type="ARBA" id="ARBA00022602"/>
    </source>
</evidence>
<evidence type="ECO:0000259" key="12">
    <source>
        <dbReference type="Pfam" id="PF00432"/>
    </source>
</evidence>
<organism evidence="13 14">
    <name type="scientific">Ceraceosorus guamensis</name>
    <dbReference type="NCBI Taxonomy" id="1522189"/>
    <lineage>
        <taxon>Eukaryota</taxon>
        <taxon>Fungi</taxon>
        <taxon>Dikarya</taxon>
        <taxon>Basidiomycota</taxon>
        <taxon>Ustilaginomycotina</taxon>
        <taxon>Exobasidiomycetes</taxon>
        <taxon>Ceraceosorales</taxon>
        <taxon>Ceraceosoraceae</taxon>
        <taxon>Ceraceosorus</taxon>
    </lineage>
</organism>
<evidence type="ECO:0000256" key="10">
    <source>
        <dbReference type="ARBA" id="ARBA00069127"/>
    </source>
</evidence>
<keyword evidence="6 11" id="KW-0479">Metal-binding</keyword>
<dbReference type="Proteomes" id="UP000245783">
    <property type="component" value="Unassembled WGS sequence"/>
</dbReference>
<dbReference type="InterPro" id="IPR045089">
    <property type="entry name" value="PGGT1B-like"/>
</dbReference>
<comment type="subunit">
    <text evidence="2">Heterodimer of an alpha and a beta subunit.</text>
</comment>
<keyword evidence="8 11" id="KW-0862">Zinc</keyword>
<dbReference type="PANTHER" id="PTHR11774:SF11">
    <property type="entry name" value="GERANYLGERANYL TRANSFERASE TYPE-2 SUBUNIT BETA"/>
    <property type="match status" value="1"/>
</dbReference>
<keyword evidence="4 11" id="KW-0637">Prenyltransferase</keyword>
<dbReference type="PANTHER" id="PTHR11774">
    <property type="entry name" value="GERANYLGERANYL TRANSFERASE TYPE BETA SUBUNIT"/>
    <property type="match status" value="1"/>
</dbReference>
<dbReference type="EMBL" id="KZ819389">
    <property type="protein sequence ID" value="PWN41656.1"/>
    <property type="molecule type" value="Genomic_DNA"/>
</dbReference>
<dbReference type="EC" id="2.5.1.60" evidence="3 11"/>
<evidence type="ECO:0000256" key="5">
    <source>
        <dbReference type="ARBA" id="ARBA00022679"/>
    </source>
</evidence>
<evidence type="ECO:0000256" key="9">
    <source>
        <dbReference type="ARBA" id="ARBA00047658"/>
    </source>
</evidence>
<evidence type="ECO:0000256" key="7">
    <source>
        <dbReference type="ARBA" id="ARBA00022737"/>
    </source>
</evidence>
<evidence type="ECO:0000256" key="8">
    <source>
        <dbReference type="ARBA" id="ARBA00022833"/>
    </source>
</evidence>
<keyword evidence="14" id="KW-1185">Reference proteome</keyword>
<evidence type="ECO:0000256" key="11">
    <source>
        <dbReference type="RuleBase" id="RU365076"/>
    </source>
</evidence>
<dbReference type="InterPro" id="IPR008930">
    <property type="entry name" value="Terpenoid_cyclase/PrenylTrfase"/>
</dbReference>
<dbReference type="AlphaFoldDB" id="A0A316VVM0"/>
<evidence type="ECO:0000313" key="13">
    <source>
        <dbReference type="EMBL" id="PWN41656.1"/>
    </source>
</evidence>
<dbReference type="GO" id="GO:0004663">
    <property type="term" value="F:Rab geranylgeranyltransferase activity"/>
    <property type="evidence" value="ECO:0007669"/>
    <property type="project" value="UniProtKB-UniRule"/>
</dbReference>
<comment type="cofactor">
    <cofactor evidence="11">
        <name>Zn(2+)</name>
        <dbReference type="ChEBI" id="CHEBI:29105"/>
    </cofactor>
    <text evidence="11">Binds 1 zinc ion per subunit.</text>
</comment>
<dbReference type="InParanoid" id="A0A316VVM0"/>
<name>A0A316VVM0_9BASI</name>
<protein>
    <recommendedName>
        <fullName evidence="10 11">Geranylgeranyl transferase type-2 subunit beta</fullName>
        <ecNumber evidence="3 11">2.5.1.60</ecNumber>
    </recommendedName>
</protein>
<dbReference type="GO" id="GO:0005968">
    <property type="term" value="C:Rab-protein geranylgeranyltransferase complex"/>
    <property type="evidence" value="ECO:0007669"/>
    <property type="project" value="UniProtKB-UniRule"/>
</dbReference>
<dbReference type="FunFam" id="1.50.10.20:FF:000012">
    <property type="entry name" value="Geranylgeranyl transferase type-2 subunit beta"/>
    <property type="match status" value="1"/>
</dbReference>
<dbReference type="Pfam" id="PF00432">
    <property type="entry name" value="Prenyltrans"/>
    <property type="match status" value="1"/>
</dbReference>
<accession>A0A316VVM0</accession>
<gene>
    <name evidence="13" type="ORF">IE81DRAFT_314819</name>
</gene>
<evidence type="ECO:0000256" key="3">
    <source>
        <dbReference type="ARBA" id="ARBA00012656"/>
    </source>
</evidence>
<dbReference type="RefSeq" id="XP_025368816.1">
    <property type="nucleotide sequence ID" value="XM_025512516.1"/>
</dbReference>
<dbReference type="STRING" id="1522189.A0A316VVM0"/>
<evidence type="ECO:0000256" key="6">
    <source>
        <dbReference type="ARBA" id="ARBA00022723"/>
    </source>
</evidence>